<name>A0A7W9CW71_9HYPH</name>
<dbReference type="InterPro" id="IPR006665">
    <property type="entry name" value="OmpA-like"/>
</dbReference>
<proteinExistence type="predicted"/>
<evidence type="ECO:0000313" key="5">
    <source>
        <dbReference type="EMBL" id="MBB5752631.1"/>
    </source>
</evidence>
<dbReference type="PANTHER" id="PTHR30329">
    <property type="entry name" value="STATOR ELEMENT OF FLAGELLAR MOTOR COMPLEX"/>
    <property type="match status" value="1"/>
</dbReference>
<keyword evidence="1 3" id="KW-0472">Membrane</keyword>
<dbReference type="RefSeq" id="WP_183854609.1">
    <property type="nucleotide sequence ID" value="NZ_JACHOO010000003.1"/>
</dbReference>
<dbReference type="CDD" id="cd07185">
    <property type="entry name" value="OmpA_C-like"/>
    <property type="match status" value="1"/>
</dbReference>
<gene>
    <name evidence="5" type="ORF">GGQ63_001685</name>
</gene>
<keyword evidence="2" id="KW-0175">Coiled coil</keyword>
<dbReference type="NCBIfam" id="NF006543">
    <property type="entry name" value="PRK09039.1-2"/>
    <property type="match status" value="1"/>
</dbReference>
<feature type="transmembrane region" description="Helical" evidence="3">
    <location>
        <begin position="22"/>
        <end position="43"/>
    </location>
</feature>
<dbReference type="InterPro" id="IPR050330">
    <property type="entry name" value="Bact_OuterMem_StrucFunc"/>
</dbReference>
<evidence type="ECO:0000256" key="3">
    <source>
        <dbReference type="SAM" id="Phobius"/>
    </source>
</evidence>
<accession>A0A7W9CW71</accession>
<dbReference type="NCBIfam" id="NF006544">
    <property type="entry name" value="PRK09039.1-3"/>
    <property type="match status" value="1"/>
</dbReference>
<dbReference type="Proteomes" id="UP000523821">
    <property type="component" value="Unassembled WGS sequence"/>
</dbReference>
<keyword evidence="3" id="KW-0812">Transmembrane</keyword>
<reference evidence="5 6" key="1">
    <citation type="submission" date="2020-08" db="EMBL/GenBank/DDBJ databases">
        <title>Genomic Encyclopedia of Type Strains, Phase IV (KMG-IV): sequencing the most valuable type-strain genomes for metagenomic binning, comparative biology and taxonomic classification.</title>
        <authorList>
            <person name="Goeker M."/>
        </authorList>
    </citation>
    <scope>NUCLEOTIDE SEQUENCE [LARGE SCALE GENOMIC DNA]</scope>
    <source>
        <strain evidence="5 6">DSM 16268</strain>
    </source>
</reference>
<dbReference type="AlphaFoldDB" id="A0A7W9CW71"/>
<evidence type="ECO:0000256" key="2">
    <source>
        <dbReference type="SAM" id="Coils"/>
    </source>
</evidence>
<keyword evidence="3" id="KW-1133">Transmembrane helix</keyword>
<dbReference type="EMBL" id="JACHOO010000003">
    <property type="protein sequence ID" value="MBB5752631.1"/>
    <property type="molecule type" value="Genomic_DNA"/>
</dbReference>
<dbReference type="PROSITE" id="PS51123">
    <property type="entry name" value="OMPA_2"/>
    <property type="match status" value="1"/>
</dbReference>
<dbReference type="InterPro" id="IPR036737">
    <property type="entry name" value="OmpA-like_sf"/>
</dbReference>
<dbReference type="GO" id="GO:0016020">
    <property type="term" value="C:membrane"/>
    <property type="evidence" value="ECO:0007669"/>
    <property type="project" value="UniProtKB-UniRule"/>
</dbReference>
<evidence type="ECO:0000259" key="4">
    <source>
        <dbReference type="PROSITE" id="PS51123"/>
    </source>
</evidence>
<evidence type="ECO:0000256" key="1">
    <source>
        <dbReference type="PROSITE-ProRule" id="PRU00473"/>
    </source>
</evidence>
<protein>
    <submittedName>
        <fullName evidence="5">Chemotaxis protein MotB</fullName>
    </submittedName>
</protein>
<organism evidence="5 6">
    <name type="scientific">Prosthecomicrobium pneumaticum</name>
    <dbReference type="NCBI Taxonomy" id="81895"/>
    <lineage>
        <taxon>Bacteria</taxon>
        <taxon>Pseudomonadati</taxon>
        <taxon>Pseudomonadota</taxon>
        <taxon>Alphaproteobacteria</taxon>
        <taxon>Hyphomicrobiales</taxon>
        <taxon>Kaistiaceae</taxon>
        <taxon>Prosthecomicrobium</taxon>
    </lineage>
</organism>
<dbReference type="Gene3D" id="3.30.1330.60">
    <property type="entry name" value="OmpA-like domain"/>
    <property type="match status" value="1"/>
</dbReference>
<dbReference type="Gene3D" id="1.10.287.1490">
    <property type="match status" value="1"/>
</dbReference>
<dbReference type="PANTHER" id="PTHR30329:SF21">
    <property type="entry name" value="LIPOPROTEIN YIAD-RELATED"/>
    <property type="match status" value="1"/>
</dbReference>
<sequence length="343" mass="37996">MALARGRRRAGGADFWPAFVDVLSNLLLVFVFLLSIFALLQFFQSQEISGRDAVLNRLNTQIAELTELLAMERAAKQESAADLAQLQASLSAAQAERDRLRGALESQTAASGAADGQIAIITKALDDEKVVSQRALSQVEILNQQIAALRRQIAALEDALDASEQRDRESQTRIADLGRRLNVALAQRVQELSRYRSDFFGRLREILGNRDDIRVVGDRFVFQSEVLFPSGSDDLNEAGRAEMDKLAAALVDLEGQIPAEIAWVLRVDGHTDARPLSGSGRFRNNWELSAARAISVVRYLVDRGVKPVHLVAAGFGEFQPLEQGDTDEVYARNRRIELKLTER</sequence>
<keyword evidence="6" id="KW-1185">Reference proteome</keyword>
<feature type="domain" description="OmpA-like" evidence="4">
    <location>
        <begin position="216"/>
        <end position="343"/>
    </location>
</feature>
<evidence type="ECO:0000313" key="6">
    <source>
        <dbReference type="Proteomes" id="UP000523821"/>
    </source>
</evidence>
<dbReference type="SUPFAM" id="SSF103088">
    <property type="entry name" value="OmpA-like"/>
    <property type="match status" value="1"/>
</dbReference>
<dbReference type="Pfam" id="PF00691">
    <property type="entry name" value="OmpA"/>
    <property type="match status" value="1"/>
</dbReference>
<comment type="caution">
    <text evidence="5">The sequence shown here is derived from an EMBL/GenBank/DDBJ whole genome shotgun (WGS) entry which is preliminary data.</text>
</comment>
<dbReference type="NCBIfam" id="NF006545">
    <property type="entry name" value="PRK09039.1-4"/>
    <property type="match status" value="1"/>
</dbReference>
<feature type="coiled-coil region" evidence="2">
    <location>
        <begin position="55"/>
        <end position="166"/>
    </location>
</feature>